<dbReference type="AlphaFoldDB" id="A0AAN1WE84"/>
<protein>
    <submittedName>
        <fullName evidence="1">Uncharacterized protein</fullName>
    </submittedName>
</protein>
<keyword evidence="2" id="KW-1185">Reference proteome</keyword>
<reference evidence="1 2" key="1">
    <citation type="journal article" date="2022" name="IScience">
        <title>An ultrasensitive nanofiber-based assay for enzymatic hydrolysis and deep-sea microbial degradation of cellulose.</title>
        <authorList>
            <person name="Tsudome M."/>
            <person name="Tachioka M."/>
            <person name="Miyazaki M."/>
            <person name="Uchimura K."/>
            <person name="Tsuda M."/>
            <person name="Takaki Y."/>
            <person name="Deguchi S."/>
        </authorList>
    </citation>
    <scope>NUCLEOTIDE SEQUENCE [LARGE SCALE GENOMIC DNA]</scope>
    <source>
        <strain evidence="1 2">GE09</strain>
    </source>
</reference>
<organism evidence="1 2">
    <name type="scientific">Marinagarivorans cellulosilyticus</name>
    <dbReference type="NCBI Taxonomy" id="2721545"/>
    <lineage>
        <taxon>Bacteria</taxon>
        <taxon>Pseudomonadati</taxon>
        <taxon>Pseudomonadota</taxon>
        <taxon>Gammaproteobacteria</taxon>
        <taxon>Cellvibrionales</taxon>
        <taxon>Cellvibrionaceae</taxon>
        <taxon>Marinagarivorans</taxon>
    </lineage>
</organism>
<name>A0AAN1WE84_9GAMM</name>
<evidence type="ECO:0000313" key="1">
    <source>
        <dbReference type="EMBL" id="BCD95976.1"/>
    </source>
</evidence>
<sequence length="139" mass="15557">MADYSFALLFNKKNKKKVVTNVDFQVTNLTEKKTLAPDTMPDILDPGDTLKFVVDNSTEIDKLNSCLFTSYPVHGSPGESPFAPPYDRASIDFIGENLFGQPLEVAKKRKGSWIFHMMGLYRNNGKHAAYYLDPEATCG</sequence>
<evidence type="ECO:0000313" key="2">
    <source>
        <dbReference type="Proteomes" id="UP001320119"/>
    </source>
</evidence>
<dbReference type="RefSeq" id="WP_236985489.1">
    <property type="nucleotide sequence ID" value="NZ_AP023086.1"/>
</dbReference>
<gene>
    <name evidence="1" type="ORF">MARGE09_P0175</name>
</gene>
<dbReference type="Proteomes" id="UP001320119">
    <property type="component" value="Chromosome"/>
</dbReference>
<proteinExistence type="predicted"/>
<dbReference type="KEGG" id="marq:MARGE09_P0175"/>
<dbReference type="EMBL" id="AP023086">
    <property type="protein sequence ID" value="BCD95976.1"/>
    <property type="molecule type" value="Genomic_DNA"/>
</dbReference>
<accession>A0AAN1WE84</accession>